<feature type="transmembrane region" description="Helical" evidence="1">
    <location>
        <begin position="95"/>
        <end position="114"/>
    </location>
</feature>
<accession>A0A8J2M736</accession>
<reference evidence="2" key="1">
    <citation type="submission" date="2021-06" db="EMBL/GenBank/DDBJ databases">
        <authorList>
            <person name="Hodson N. C."/>
            <person name="Mongue J. A."/>
            <person name="Jaron S. K."/>
        </authorList>
    </citation>
    <scope>NUCLEOTIDE SEQUENCE</scope>
</reference>
<keyword evidence="1" id="KW-0472">Membrane</keyword>
<protein>
    <submittedName>
        <fullName evidence="2">Uncharacterized protein</fullName>
    </submittedName>
</protein>
<evidence type="ECO:0000313" key="2">
    <source>
        <dbReference type="EMBL" id="CAG7834141.1"/>
    </source>
</evidence>
<gene>
    <name evidence="2" type="ORF">AFUS01_LOCUS43674</name>
</gene>
<feature type="transmembrane region" description="Helical" evidence="1">
    <location>
        <begin position="174"/>
        <end position="191"/>
    </location>
</feature>
<sequence>MRRIPANYLSLIFLRFYVFFDCHYHERIERPIRKPDLSWYDFWSGKDSDDPCCDFAYDDIMYRSMITEKCFFAALILTMTGLVTVYSKIDISRCEWLAMSLIAIGTSLSTIILISSMAIERMGKDQHCTLCKTWTIIAFVAAIFTFVFATQRMYKRVRGKMLNNTRYFRTQAELLIFAINVCVVVYYIPVIHPGFSFYETIVAFPGKVATVTPKV</sequence>
<feature type="transmembrane region" description="Helical" evidence="1">
    <location>
        <begin position="134"/>
        <end position="154"/>
    </location>
</feature>
<evidence type="ECO:0000256" key="1">
    <source>
        <dbReference type="SAM" id="Phobius"/>
    </source>
</evidence>
<dbReference type="Proteomes" id="UP000708208">
    <property type="component" value="Unassembled WGS sequence"/>
</dbReference>
<keyword evidence="1" id="KW-1133">Transmembrane helix</keyword>
<name>A0A8J2M736_9HEXA</name>
<feature type="transmembrane region" description="Helical" evidence="1">
    <location>
        <begin position="70"/>
        <end position="89"/>
    </location>
</feature>
<comment type="caution">
    <text evidence="2">The sequence shown here is derived from an EMBL/GenBank/DDBJ whole genome shotgun (WGS) entry which is preliminary data.</text>
</comment>
<organism evidence="2 3">
    <name type="scientific">Allacma fusca</name>
    <dbReference type="NCBI Taxonomy" id="39272"/>
    <lineage>
        <taxon>Eukaryota</taxon>
        <taxon>Metazoa</taxon>
        <taxon>Ecdysozoa</taxon>
        <taxon>Arthropoda</taxon>
        <taxon>Hexapoda</taxon>
        <taxon>Collembola</taxon>
        <taxon>Symphypleona</taxon>
        <taxon>Sminthuridae</taxon>
        <taxon>Allacma</taxon>
    </lineage>
</organism>
<keyword evidence="1" id="KW-0812">Transmembrane</keyword>
<keyword evidence="3" id="KW-1185">Reference proteome</keyword>
<evidence type="ECO:0000313" key="3">
    <source>
        <dbReference type="Proteomes" id="UP000708208"/>
    </source>
</evidence>
<dbReference type="EMBL" id="CAJVCH010570128">
    <property type="protein sequence ID" value="CAG7834141.1"/>
    <property type="molecule type" value="Genomic_DNA"/>
</dbReference>
<dbReference type="AlphaFoldDB" id="A0A8J2M736"/>
<proteinExistence type="predicted"/>
<feature type="non-terminal residue" evidence="2">
    <location>
        <position position="1"/>
    </location>
</feature>